<dbReference type="EMBL" id="JH688630">
    <property type="protein sequence ID" value="EJD32815.1"/>
    <property type="molecule type" value="Genomic_DNA"/>
</dbReference>
<feature type="region of interest" description="Disordered" evidence="1">
    <location>
        <begin position="98"/>
        <end position="217"/>
    </location>
</feature>
<dbReference type="Proteomes" id="UP000006514">
    <property type="component" value="Unassembled WGS sequence"/>
</dbReference>
<evidence type="ECO:0000313" key="3">
    <source>
        <dbReference type="Proteomes" id="UP000006514"/>
    </source>
</evidence>
<proteinExistence type="predicted"/>
<name>J0WLZ4_AURST</name>
<reference evidence="3" key="1">
    <citation type="journal article" date="2012" name="Science">
        <title>The Paleozoic origin of enzymatic lignin decomposition reconstructed from 31 fungal genomes.</title>
        <authorList>
            <person name="Floudas D."/>
            <person name="Binder M."/>
            <person name="Riley R."/>
            <person name="Barry K."/>
            <person name="Blanchette R.A."/>
            <person name="Henrissat B."/>
            <person name="Martinez A.T."/>
            <person name="Otillar R."/>
            <person name="Spatafora J.W."/>
            <person name="Yadav J.S."/>
            <person name="Aerts A."/>
            <person name="Benoit I."/>
            <person name="Boyd A."/>
            <person name="Carlson A."/>
            <person name="Copeland A."/>
            <person name="Coutinho P.M."/>
            <person name="de Vries R.P."/>
            <person name="Ferreira P."/>
            <person name="Findley K."/>
            <person name="Foster B."/>
            <person name="Gaskell J."/>
            <person name="Glotzer D."/>
            <person name="Gorecki P."/>
            <person name="Heitman J."/>
            <person name="Hesse C."/>
            <person name="Hori C."/>
            <person name="Igarashi K."/>
            <person name="Jurgens J.A."/>
            <person name="Kallen N."/>
            <person name="Kersten P."/>
            <person name="Kohler A."/>
            <person name="Kuees U."/>
            <person name="Kumar T.K.A."/>
            <person name="Kuo A."/>
            <person name="LaButti K."/>
            <person name="Larrondo L.F."/>
            <person name="Lindquist E."/>
            <person name="Ling A."/>
            <person name="Lombard V."/>
            <person name="Lucas S."/>
            <person name="Lundell T."/>
            <person name="Martin R."/>
            <person name="McLaughlin D.J."/>
            <person name="Morgenstern I."/>
            <person name="Morin E."/>
            <person name="Murat C."/>
            <person name="Nagy L.G."/>
            <person name="Nolan M."/>
            <person name="Ohm R.A."/>
            <person name="Patyshakuliyeva A."/>
            <person name="Rokas A."/>
            <person name="Ruiz-Duenas F.J."/>
            <person name="Sabat G."/>
            <person name="Salamov A."/>
            <person name="Samejima M."/>
            <person name="Schmutz J."/>
            <person name="Slot J.C."/>
            <person name="St John F."/>
            <person name="Stenlid J."/>
            <person name="Sun H."/>
            <person name="Sun S."/>
            <person name="Syed K."/>
            <person name="Tsang A."/>
            <person name="Wiebenga A."/>
            <person name="Young D."/>
            <person name="Pisabarro A."/>
            <person name="Eastwood D.C."/>
            <person name="Martin F."/>
            <person name="Cullen D."/>
            <person name="Grigoriev I.V."/>
            <person name="Hibbett D.S."/>
        </authorList>
    </citation>
    <scope>NUCLEOTIDE SEQUENCE [LARGE SCALE GENOMIC DNA]</scope>
    <source>
        <strain evidence="3">TFB10046</strain>
    </source>
</reference>
<dbReference type="AlphaFoldDB" id="J0WLZ4"/>
<accession>J0WLZ4</accession>
<evidence type="ECO:0000313" key="2">
    <source>
        <dbReference type="EMBL" id="EJD32815.1"/>
    </source>
</evidence>
<feature type="compositionally biased region" description="Polar residues" evidence="1">
    <location>
        <begin position="174"/>
        <end position="187"/>
    </location>
</feature>
<feature type="compositionally biased region" description="Low complexity" evidence="1">
    <location>
        <begin position="197"/>
        <end position="214"/>
    </location>
</feature>
<dbReference type="KEGG" id="adl:AURDEDRAFT_178088"/>
<sequence length="367" mass="40747">MTSTQQRTPFPVSPGYKYGLSGELGLQAWLRAPDIQRIQKDASTRQLERALVFCDGHSRSTQKRQAFQFSRHRPAPTFLACDDMLPGRVPAMAAKRRALSTTKHGHATPSRRDGRVSRVPSLSQQLDEADRRASSTRSPVTPRTNRHISPSFSILPARFSSPSDNDDEEESFTRIFTRQRVYTPSSSHSRKSVKMCASSPEPVSPVRSPASSESHATNAQRTIAQLPARTGPFMTRKLDIHIELITSKSLDFNVAVSGTRLTWANIQSRVASLFSDGEFGLDLFDERVGKWRQCGLDGSVNLLAAQVLVRGRVVHAHAQSLDNIDIATTDFDSSPVRLNDNGKRSDFPPLKLAARSLKKFRTDTPLL</sequence>
<feature type="compositionally biased region" description="Polar residues" evidence="1">
    <location>
        <begin position="135"/>
        <end position="152"/>
    </location>
</feature>
<dbReference type="InParanoid" id="J0WLZ4"/>
<organism evidence="2 3">
    <name type="scientific">Auricularia subglabra (strain TFB-10046 / SS5)</name>
    <name type="common">White-rot fungus</name>
    <name type="synonym">Auricularia delicata (strain TFB10046)</name>
    <dbReference type="NCBI Taxonomy" id="717982"/>
    <lineage>
        <taxon>Eukaryota</taxon>
        <taxon>Fungi</taxon>
        <taxon>Dikarya</taxon>
        <taxon>Basidiomycota</taxon>
        <taxon>Agaricomycotina</taxon>
        <taxon>Agaricomycetes</taxon>
        <taxon>Auriculariales</taxon>
        <taxon>Auriculariaceae</taxon>
        <taxon>Auricularia</taxon>
    </lineage>
</organism>
<gene>
    <name evidence="2" type="ORF">AURDEDRAFT_178088</name>
</gene>
<evidence type="ECO:0000256" key="1">
    <source>
        <dbReference type="SAM" id="MobiDB-lite"/>
    </source>
</evidence>
<keyword evidence="3" id="KW-1185">Reference proteome</keyword>
<protein>
    <submittedName>
        <fullName evidence="2">Uncharacterized protein</fullName>
    </submittedName>
</protein>